<comment type="caution">
    <text evidence="1">The sequence shown here is derived from an EMBL/GenBank/DDBJ whole genome shotgun (WGS) entry which is preliminary data.</text>
</comment>
<dbReference type="RefSeq" id="WP_378229565.1">
    <property type="nucleotide sequence ID" value="NZ_JBHSLL010000032.1"/>
</dbReference>
<evidence type="ECO:0008006" key="3">
    <source>
        <dbReference type="Google" id="ProtNLM"/>
    </source>
</evidence>
<name>A0ABW0H160_9HYPH</name>
<gene>
    <name evidence="1" type="ORF">ACFPLB_11045</name>
</gene>
<protein>
    <recommendedName>
        <fullName evidence="3">GIY-YIG nuclease family protein</fullName>
    </recommendedName>
</protein>
<keyword evidence="2" id="KW-1185">Reference proteome</keyword>
<accession>A0ABW0H160</accession>
<dbReference type="Proteomes" id="UP001596016">
    <property type="component" value="Unassembled WGS sequence"/>
</dbReference>
<evidence type="ECO:0000313" key="2">
    <source>
        <dbReference type="Proteomes" id="UP001596016"/>
    </source>
</evidence>
<organism evidence="1 2">
    <name type="scientific">Aquamicrobium segne</name>
    <dbReference type="NCBI Taxonomy" id="469547"/>
    <lineage>
        <taxon>Bacteria</taxon>
        <taxon>Pseudomonadati</taxon>
        <taxon>Pseudomonadota</taxon>
        <taxon>Alphaproteobacteria</taxon>
        <taxon>Hyphomicrobiales</taxon>
        <taxon>Phyllobacteriaceae</taxon>
        <taxon>Aquamicrobium</taxon>
    </lineage>
</organism>
<evidence type="ECO:0000313" key="1">
    <source>
        <dbReference type="EMBL" id="MFC5386503.1"/>
    </source>
</evidence>
<dbReference type="EMBL" id="JBHSLL010000032">
    <property type="protein sequence ID" value="MFC5386503.1"/>
    <property type="molecule type" value="Genomic_DNA"/>
</dbReference>
<proteinExistence type="predicted"/>
<reference evidence="2" key="1">
    <citation type="journal article" date="2019" name="Int. J. Syst. Evol. Microbiol.">
        <title>The Global Catalogue of Microorganisms (GCM) 10K type strain sequencing project: providing services to taxonomists for standard genome sequencing and annotation.</title>
        <authorList>
            <consortium name="The Broad Institute Genomics Platform"/>
            <consortium name="The Broad Institute Genome Sequencing Center for Infectious Disease"/>
            <person name="Wu L."/>
            <person name="Ma J."/>
        </authorList>
    </citation>
    <scope>NUCLEOTIDE SEQUENCE [LARGE SCALE GENOMIC DNA]</scope>
    <source>
        <strain evidence="2">CGMCC 4.1415</strain>
    </source>
</reference>
<sequence length="444" mass="48981">MDALQFAIARFLAGKALQKRRTTYQQVGEAVGWSHPTGRGLGRNLEVILHKLADRGLPPLTTILVKKGELYPADDAMAYIRGALGAINIEAAQREVFAFDWASVPEFAPTADTLPDERQLWLTSFWGFDPAGWGCIGFANEARRNRYLTNSKPGTLVAIYVTKGKGPDNMRGKVVGVLEISHETGHAREFISGDRWAEKERDSDSRGKWLYAVKATRAWRIIPEDWRQVEDLFPQAYGSSNPEFIGASGVSLSIDEAAKLYELDVYEVPVYGQTSPVDPTIQTLEFALSPSRAVRPASQPYWVGETDGPKHLYILRLTGNIAAYLGRGTDELADKYIIKVGFSKSPQARRDQIQSAYPKGAFNWKIFKPSPQPDTAPYANADIAIAGEDAMKKRLVEDGAEVLGGEFFLADESLMHRTWAAGNNAARATQEKATSQLTQQNGLG</sequence>